<sequence>MTIGPEELMAYADDALDPLRARRVEAAIAADPALGAEVERHRALRRRLEARFAPIAAEPVPARLAALIPANVVALPPARRGPAWWQAAAAMAACLVAGVTIGRMVDRGPVGATSGGLYARGALARALDDQPGGATADGVRVALSFRDHAQAYCRVFAAPVADGIACRDQHGWALRRTMPGTTPRGGGDYAQAGSSDAELMAAAQDMMAGEALDAAGERAARARGWR</sequence>
<reference evidence="1 2" key="1">
    <citation type="journal article" date="2016" name="Front. Microbiol.">
        <title>Genomic Resource of Rice Seed Associated Bacteria.</title>
        <authorList>
            <person name="Midha S."/>
            <person name="Bansal K."/>
            <person name="Sharma S."/>
            <person name="Kumar N."/>
            <person name="Patil P.P."/>
            <person name="Chaudhry V."/>
            <person name="Patil P.B."/>
        </authorList>
    </citation>
    <scope>NUCLEOTIDE SEQUENCE [LARGE SCALE GENOMIC DNA]</scope>
    <source>
        <strain evidence="1 2">NS334</strain>
    </source>
</reference>
<organism evidence="1 2">
    <name type="scientific">Sphingomonas endophytica</name>
    <dbReference type="NCBI Taxonomy" id="869719"/>
    <lineage>
        <taxon>Bacteria</taxon>
        <taxon>Pseudomonadati</taxon>
        <taxon>Pseudomonadota</taxon>
        <taxon>Alphaproteobacteria</taxon>
        <taxon>Sphingomonadales</taxon>
        <taxon>Sphingomonadaceae</taxon>
        <taxon>Sphingomonas</taxon>
    </lineage>
</organism>
<dbReference type="OrthoDB" id="7502743at2"/>
<proteinExistence type="predicted"/>
<comment type="caution">
    <text evidence="1">The sequence shown here is derived from an EMBL/GenBank/DDBJ whole genome shotgun (WGS) entry which is preliminary data.</text>
</comment>
<evidence type="ECO:0000313" key="1">
    <source>
        <dbReference type="EMBL" id="KTT70965.1"/>
    </source>
</evidence>
<dbReference type="RefSeq" id="WP_058756059.1">
    <property type="nucleotide sequence ID" value="NZ_LDTB01000045.1"/>
</dbReference>
<evidence type="ECO:0008006" key="3">
    <source>
        <dbReference type="Google" id="ProtNLM"/>
    </source>
</evidence>
<keyword evidence="2" id="KW-1185">Reference proteome</keyword>
<dbReference type="AlphaFoldDB" id="A0A147I0J4"/>
<dbReference type="Proteomes" id="UP000074310">
    <property type="component" value="Unassembled WGS sequence"/>
</dbReference>
<protein>
    <recommendedName>
        <fullName evidence="3">Anti-sigma factor</fullName>
    </recommendedName>
</protein>
<evidence type="ECO:0000313" key="2">
    <source>
        <dbReference type="Proteomes" id="UP000074310"/>
    </source>
</evidence>
<accession>A0A147I0J4</accession>
<gene>
    <name evidence="1" type="ORF">NS334_11305</name>
</gene>
<dbReference type="PATRIC" id="fig|869719.3.peg.2203"/>
<name>A0A147I0J4_9SPHN</name>
<dbReference type="EMBL" id="LDTB01000045">
    <property type="protein sequence ID" value="KTT70965.1"/>
    <property type="molecule type" value="Genomic_DNA"/>
</dbReference>